<gene>
    <name evidence="7" type="ORF">Vretimale_488</name>
</gene>
<evidence type="ECO:0000256" key="3">
    <source>
        <dbReference type="ARBA" id="ARBA00022763"/>
    </source>
</evidence>
<dbReference type="Pfam" id="PF03835">
    <property type="entry name" value="Rad4"/>
    <property type="match status" value="1"/>
</dbReference>
<dbReference type="Pfam" id="PF10404">
    <property type="entry name" value="BHD_2"/>
    <property type="match status" value="1"/>
</dbReference>
<dbReference type="InterPro" id="IPR018325">
    <property type="entry name" value="Rad4/PNGase_transGLS-fold"/>
</dbReference>
<evidence type="ECO:0000256" key="1">
    <source>
        <dbReference type="ARBA" id="ARBA00004123"/>
    </source>
</evidence>
<feature type="compositionally biased region" description="Basic and acidic residues" evidence="6">
    <location>
        <begin position="408"/>
        <end position="428"/>
    </location>
</feature>
<sequence>MAYGGTDDLEWEEVEVEDWEVICIDDEQKQGAHRSGIEFTLNDEGPQRRAKRIITKREREAAAAVHRSHVLCLLARVLLLDWAAEQPVVQATALSLLSPAAALVNQSAEEAQRAINGMLPLVTWFRSTFAILPPDLVWGQEYRREGRGGSSLRVEDELDEQLLRTARSQAGTVECLVGLFVALVRAQGASARVVRLLDAIPLAPWRAKPLTVRTAAAPSVPPLCSGAATGGGRPRRVLDLEAGDQLPPQAAAEAGQKSGSGSREATARGRKGRQLEEVLADKGYGVRKRKRQKVEGGGDGGSWAGGPGDYVVNTGKTAVRSKSAPAAVNVAAEGTKTSGGKRQSRGGGSGVGSDGGNDSAALAAAEHGESGVELAAAGGGAASRSNKGDEEFERQLQMALLATSMDAADGRHKQQTEARADDGGEGGKGRLRSLSRRGGGGKAAGNGSGSGSGVGVGAGSSGSGAPVGTAMSVRPGVVVNCWAEVYCGSVARGRWVAVDVANGYVDRPELVDSATLRPNPVCYVVASERGALLDVTPRYCHNLLAAQKNRDEAWWATTAERLQRVAGRCLGRAMPVTDAVTAAVDLCNDSDPRGRIGEDGGKKQQGSKVAALPKEEGPRKVVVEKQDGNGKSGGGFGGGPRIVDARLSHQRGEMENPLGPKAAAAARAAAAAAAEVPGPNASGIAVRSVAMGQAVCSVRLDSGGVGGNGADLRAAREAAELQHRGLSQLQGLPTSIEGFKSHPLYVLKRHIGKYEALRPGTVPLGLHRGEPYYPRPDLSVLHTVARWRREGRQVRDSELGAPAKVVKKRLVAGPAGAAAGPGTRRATSMNAGGKLKGRTGGGGAGGDDGGGDADDDFLMLETAGEAAAAEERPTINLYGRWQTDEWTPPVAEGGVVPKNERGNVECPPLVPALPRGTVHITLGPGLGGVCRTLGIDYAPGLVGFEVQGGRMVPKVEGVVVCEEVSELVVAAYLERESARAAAAATQLRRAATAAWLRLLGALRVRLQLERDYADVSAAGGQGMNAAARAAAPGGSVATAAVAAAAAAAGRDAGAKPRGAVAAVAATAGPMSVGQSQTRLPSEVAVAALEPQTTQAAETTADVEVEEF</sequence>
<dbReference type="GO" id="GO:0003684">
    <property type="term" value="F:damaged DNA binding"/>
    <property type="evidence" value="ECO:0007669"/>
    <property type="project" value="InterPro"/>
</dbReference>
<name>A0A8J4C5Q6_9CHLO</name>
<feature type="compositionally biased region" description="Gly residues" evidence="6">
    <location>
        <begin position="838"/>
        <end position="848"/>
    </location>
</feature>
<evidence type="ECO:0000256" key="6">
    <source>
        <dbReference type="SAM" id="MobiDB-lite"/>
    </source>
</evidence>
<feature type="compositionally biased region" description="Gly residues" evidence="6">
    <location>
        <begin position="345"/>
        <end position="355"/>
    </location>
</feature>
<dbReference type="OrthoDB" id="300780at2759"/>
<dbReference type="InterPro" id="IPR018326">
    <property type="entry name" value="Rad4_beta-hairpin_dom1"/>
</dbReference>
<organism evidence="7 8">
    <name type="scientific">Volvox reticuliferus</name>
    <dbReference type="NCBI Taxonomy" id="1737510"/>
    <lineage>
        <taxon>Eukaryota</taxon>
        <taxon>Viridiplantae</taxon>
        <taxon>Chlorophyta</taxon>
        <taxon>core chlorophytes</taxon>
        <taxon>Chlorophyceae</taxon>
        <taxon>CS clade</taxon>
        <taxon>Chlamydomonadales</taxon>
        <taxon>Volvocaceae</taxon>
        <taxon>Volvox</taxon>
    </lineage>
</organism>
<feature type="region of interest" description="Disordered" evidence="6">
    <location>
        <begin position="406"/>
        <end position="465"/>
    </location>
</feature>
<comment type="similarity">
    <text evidence="2">Belongs to the XPC family.</text>
</comment>
<dbReference type="InterPro" id="IPR004583">
    <property type="entry name" value="DNA_repair_Rad4"/>
</dbReference>
<dbReference type="Gene3D" id="2.20.20.110">
    <property type="entry name" value="Rad4, beta-hairpin domain BHD1"/>
    <property type="match status" value="1"/>
</dbReference>
<dbReference type="GO" id="GO:0071942">
    <property type="term" value="C:XPC complex"/>
    <property type="evidence" value="ECO:0007669"/>
    <property type="project" value="TreeGrafter"/>
</dbReference>
<reference evidence="7" key="1">
    <citation type="journal article" date="2021" name="Proc. Natl. Acad. Sci. U.S.A.">
        <title>Three genomes in the algal genus Volvox reveal the fate of a haploid sex-determining region after a transition to homothallism.</title>
        <authorList>
            <person name="Yamamoto K."/>
            <person name="Hamaji T."/>
            <person name="Kawai-Toyooka H."/>
            <person name="Matsuzaki R."/>
            <person name="Takahashi F."/>
            <person name="Nishimura Y."/>
            <person name="Kawachi M."/>
            <person name="Noguchi H."/>
            <person name="Minakuchi Y."/>
            <person name="Umen J.G."/>
            <person name="Toyoda A."/>
            <person name="Nozaki H."/>
        </authorList>
    </citation>
    <scope>NUCLEOTIDE SEQUENCE</scope>
    <source>
        <strain evidence="7">NIES-3785</strain>
    </source>
</reference>
<comment type="caution">
    <text evidence="7">The sequence shown here is derived from an EMBL/GenBank/DDBJ whole genome shotgun (WGS) entry which is preliminary data.</text>
</comment>
<dbReference type="PANTHER" id="PTHR12135:SF0">
    <property type="entry name" value="DNA REPAIR PROTEIN COMPLEMENTING XP-C CELLS"/>
    <property type="match status" value="1"/>
</dbReference>
<dbReference type="EMBL" id="BNCQ01000001">
    <property type="protein sequence ID" value="GIL94231.1"/>
    <property type="molecule type" value="Genomic_DNA"/>
</dbReference>
<dbReference type="GO" id="GO:0005737">
    <property type="term" value="C:cytoplasm"/>
    <property type="evidence" value="ECO:0007669"/>
    <property type="project" value="TreeGrafter"/>
</dbReference>
<dbReference type="Gene3D" id="3.90.260.10">
    <property type="entry name" value="Transglutaminase-like"/>
    <property type="match status" value="2"/>
</dbReference>
<dbReference type="InterPro" id="IPR042488">
    <property type="entry name" value="Rad4_BHD3_sf"/>
</dbReference>
<keyword evidence="4" id="KW-0234">DNA repair</keyword>
<feature type="compositionally biased region" description="Basic and acidic residues" evidence="6">
    <location>
        <begin position="590"/>
        <end position="602"/>
    </location>
</feature>
<dbReference type="Pfam" id="PF10403">
    <property type="entry name" value="BHD_1"/>
    <property type="match status" value="1"/>
</dbReference>
<feature type="region of interest" description="Disordered" evidence="6">
    <location>
        <begin position="247"/>
        <end position="392"/>
    </location>
</feature>
<evidence type="ECO:0000256" key="5">
    <source>
        <dbReference type="ARBA" id="ARBA00023242"/>
    </source>
</evidence>
<dbReference type="SMART" id="SM01030">
    <property type="entry name" value="BHD_1"/>
    <property type="match status" value="1"/>
</dbReference>
<feature type="region of interest" description="Disordered" evidence="6">
    <location>
        <begin position="815"/>
        <end position="852"/>
    </location>
</feature>
<dbReference type="Pfam" id="PF10405">
    <property type="entry name" value="BHD_3"/>
    <property type="match status" value="1"/>
</dbReference>
<dbReference type="GO" id="GO:0000111">
    <property type="term" value="C:nucleotide-excision repair factor 2 complex"/>
    <property type="evidence" value="ECO:0007669"/>
    <property type="project" value="TreeGrafter"/>
</dbReference>
<feature type="compositionally biased region" description="Low complexity" evidence="6">
    <location>
        <begin position="815"/>
        <end position="827"/>
    </location>
</feature>
<comment type="subcellular location">
    <subcellularLocation>
        <location evidence="1">Nucleus</location>
    </subcellularLocation>
</comment>
<dbReference type="AlphaFoldDB" id="A0A8J4C5Q6"/>
<evidence type="ECO:0000313" key="8">
    <source>
        <dbReference type="Proteomes" id="UP000722791"/>
    </source>
</evidence>
<dbReference type="InterPro" id="IPR038765">
    <property type="entry name" value="Papain-like_cys_pep_sf"/>
</dbReference>
<evidence type="ECO:0000256" key="2">
    <source>
        <dbReference type="ARBA" id="ARBA00009525"/>
    </source>
</evidence>
<evidence type="ECO:0000313" key="7">
    <source>
        <dbReference type="EMBL" id="GIL94231.1"/>
    </source>
</evidence>
<dbReference type="PANTHER" id="PTHR12135">
    <property type="entry name" value="DNA REPAIR PROTEIN XP-C / RAD4"/>
    <property type="match status" value="1"/>
</dbReference>
<dbReference type="SMART" id="SM01032">
    <property type="entry name" value="BHD_3"/>
    <property type="match status" value="1"/>
</dbReference>
<protein>
    <submittedName>
        <fullName evidence="7">Uncharacterized protein</fullName>
    </submittedName>
</protein>
<feature type="compositionally biased region" description="Gly residues" evidence="6">
    <location>
        <begin position="295"/>
        <end position="308"/>
    </location>
</feature>
<evidence type="ECO:0000256" key="4">
    <source>
        <dbReference type="ARBA" id="ARBA00023204"/>
    </source>
</evidence>
<keyword evidence="5" id="KW-0539">Nucleus</keyword>
<feature type="region of interest" description="Disordered" evidence="6">
    <location>
        <begin position="589"/>
        <end position="619"/>
    </location>
</feature>
<dbReference type="InterPro" id="IPR018328">
    <property type="entry name" value="Rad4_beta-hairpin_dom3"/>
</dbReference>
<dbReference type="Gene3D" id="3.30.70.2460">
    <property type="entry name" value="Rad4, beta-hairpin domain BHD3"/>
    <property type="match status" value="1"/>
</dbReference>
<feature type="compositionally biased region" description="Gly residues" evidence="6">
    <location>
        <begin position="437"/>
        <end position="462"/>
    </location>
</feature>
<dbReference type="InterPro" id="IPR036985">
    <property type="entry name" value="Transglutaminase-like_sf"/>
</dbReference>
<accession>A0A8J4C5Q6</accession>
<dbReference type="Proteomes" id="UP000722791">
    <property type="component" value="Unassembled WGS sequence"/>
</dbReference>
<dbReference type="GO" id="GO:0006289">
    <property type="term" value="P:nucleotide-excision repair"/>
    <property type="evidence" value="ECO:0007669"/>
    <property type="project" value="InterPro"/>
</dbReference>
<dbReference type="GO" id="GO:0003697">
    <property type="term" value="F:single-stranded DNA binding"/>
    <property type="evidence" value="ECO:0007669"/>
    <property type="project" value="TreeGrafter"/>
</dbReference>
<dbReference type="InterPro" id="IPR018327">
    <property type="entry name" value="BHD_2"/>
</dbReference>
<dbReference type="GO" id="GO:0006298">
    <property type="term" value="P:mismatch repair"/>
    <property type="evidence" value="ECO:0007669"/>
    <property type="project" value="TreeGrafter"/>
</dbReference>
<keyword evidence="3" id="KW-0227">DNA damage</keyword>
<proteinExistence type="inferred from homology"/>
<dbReference type="SUPFAM" id="SSF54001">
    <property type="entry name" value="Cysteine proteinases"/>
    <property type="match status" value="1"/>
</dbReference>